<dbReference type="RefSeq" id="WP_271426178.1">
    <property type="nucleotide sequence ID" value="NZ_JAQIPB010000001.1"/>
</dbReference>
<name>A0AAE3N4T1_9BURK</name>
<dbReference type="EMBL" id="JAQIPB010000001">
    <property type="protein sequence ID" value="MDA7414903.1"/>
    <property type="molecule type" value="Genomic_DNA"/>
</dbReference>
<keyword evidence="3" id="KW-1185">Reference proteome</keyword>
<sequence>MTPRIRPMALAAAFAATILGPLPALADPSHDLAPAHGGVVVEARHVVYELVAKADRLQLHLRDHGKPMPVAGVSARLTLLTGTQKQEATLQAVGDRLEATGSFNVAAGTKVVAVVSRNGKNLGTARFAL</sequence>
<organism evidence="2 3">
    <name type="scientific">Xenophilus arseniciresistens</name>
    <dbReference type="NCBI Taxonomy" id="1283306"/>
    <lineage>
        <taxon>Bacteria</taxon>
        <taxon>Pseudomonadati</taxon>
        <taxon>Pseudomonadota</taxon>
        <taxon>Betaproteobacteria</taxon>
        <taxon>Burkholderiales</taxon>
        <taxon>Comamonadaceae</taxon>
        <taxon>Xenophilus</taxon>
    </lineage>
</organism>
<reference evidence="2" key="1">
    <citation type="submission" date="2023-01" db="EMBL/GenBank/DDBJ databases">
        <title>Xenophilus mangrovi sp. nov., isolated from soil of Mangrove nature reserve.</title>
        <authorList>
            <person name="Xu S."/>
            <person name="Liu Z."/>
            <person name="Xu Y."/>
        </authorList>
    </citation>
    <scope>NUCLEOTIDE SEQUENCE</scope>
    <source>
        <strain evidence="2">YW8</strain>
    </source>
</reference>
<feature type="chain" id="PRO_5042022501" evidence="1">
    <location>
        <begin position="27"/>
        <end position="129"/>
    </location>
</feature>
<dbReference type="Proteomes" id="UP001212602">
    <property type="component" value="Unassembled WGS sequence"/>
</dbReference>
<evidence type="ECO:0000313" key="2">
    <source>
        <dbReference type="EMBL" id="MDA7414903.1"/>
    </source>
</evidence>
<keyword evidence="1" id="KW-0732">Signal</keyword>
<comment type="caution">
    <text evidence="2">The sequence shown here is derived from an EMBL/GenBank/DDBJ whole genome shotgun (WGS) entry which is preliminary data.</text>
</comment>
<accession>A0AAE3N4T1</accession>
<feature type="signal peptide" evidence="1">
    <location>
        <begin position="1"/>
        <end position="26"/>
    </location>
</feature>
<evidence type="ECO:0000313" key="3">
    <source>
        <dbReference type="Proteomes" id="UP001212602"/>
    </source>
</evidence>
<dbReference type="AlphaFoldDB" id="A0AAE3N4T1"/>
<proteinExistence type="predicted"/>
<evidence type="ECO:0000256" key="1">
    <source>
        <dbReference type="SAM" id="SignalP"/>
    </source>
</evidence>
<protein>
    <submittedName>
        <fullName evidence="2">Uncharacterized protein</fullName>
    </submittedName>
</protein>
<gene>
    <name evidence="2" type="ORF">PGB34_00870</name>
</gene>